<dbReference type="InterPro" id="IPR006311">
    <property type="entry name" value="TAT_signal"/>
</dbReference>
<dbReference type="RefSeq" id="WP_002707808.1">
    <property type="nucleotide sequence ID" value="NZ_JH651384.1"/>
</dbReference>
<proteinExistence type="predicted"/>
<dbReference type="NCBIfam" id="TIGR04488">
    <property type="entry name" value="SoxY_true_GGCGG"/>
    <property type="match status" value="1"/>
</dbReference>
<protein>
    <submittedName>
        <fullName evidence="2">Thiosulfate-binding protein SoxY</fullName>
    </submittedName>
</protein>
<dbReference type="EMBL" id="JH651384">
    <property type="protein sequence ID" value="EIJ33860.1"/>
    <property type="molecule type" value="Genomic_DNA"/>
</dbReference>
<reference evidence="3" key="1">
    <citation type="journal article" date="2011" name="Stand. Genomic Sci.">
        <title>Genome sequence of the filamentous, gliding Thiothrix nivea neotype strain (JP2(T)).</title>
        <authorList>
            <person name="Lapidus A."/>
            <person name="Nolan M."/>
            <person name="Lucas S."/>
            <person name="Glavina Del Rio T."/>
            <person name="Tice H."/>
            <person name="Cheng J.F."/>
            <person name="Tapia R."/>
            <person name="Han C."/>
            <person name="Goodwin L."/>
            <person name="Pitluck S."/>
            <person name="Liolios K."/>
            <person name="Pagani I."/>
            <person name="Ivanova N."/>
            <person name="Huntemann M."/>
            <person name="Mavromatis K."/>
            <person name="Mikhailova N."/>
            <person name="Pati A."/>
            <person name="Chen A."/>
            <person name="Palaniappan K."/>
            <person name="Land M."/>
            <person name="Brambilla E.M."/>
            <person name="Rohde M."/>
            <person name="Abt B."/>
            <person name="Verbarg S."/>
            <person name="Goker M."/>
            <person name="Bristow J."/>
            <person name="Eisen J.A."/>
            <person name="Markowitz V."/>
            <person name="Hugenholtz P."/>
            <person name="Kyrpides N.C."/>
            <person name="Klenk H.P."/>
            <person name="Woyke T."/>
        </authorList>
    </citation>
    <scope>NUCLEOTIDE SEQUENCE [LARGE SCALE GENOMIC DNA]</scope>
    <source>
        <strain evidence="3">ATCC 35100 / DSM 5205 / JP2</strain>
    </source>
</reference>
<organism evidence="2 3">
    <name type="scientific">Thiothrix nivea (strain ATCC 35100 / DSM 5205 / JP2)</name>
    <dbReference type="NCBI Taxonomy" id="870187"/>
    <lineage>
        <taxon>Bacteria</taxon>
        <taxon>Pseudomonadati</taxon>
        <taxon>Pseudomonadota</taxon>
        <taxon>Gammaproteobacteria</taxon>
        <taxon>Thiotrichales</taxon>
        <taxon>Thiotrichaceae</taxon>
        <taxon>Thiothrix</taxon>
    </lineage>
</organism>
<dbReference type="InterPro" id="IPR038162">
    <property type="entry name" value="SoxY_sf"/>
</dbReference>
<name>A0A656HEM0_THINJ</name>
<sequence precursor="true">MNRRTFLRGTLAAGTIGLAANAGLLAPRLLLADETRATAFESKSLDEALKAMGATPEESADISIDAPDVAANGATVRVKASTTLPDVSEISFLVETNPMPLASTFVLTQGVDPVAAVVLKFGKTSNVVVLVKSGDKVYSAKKEVKVTVGGCA</sequence>
<dbReference type="InterPro" id="IPR032711">
    <property type="entry name" value="SoxY"/>
</dbReference>
<dbReference type="AlphaFoldDB" id="A0A656HEM0"/>
<keyword evidence="3" id="KW-1185">Reference proteome</keyword>
<dbReference type="InterPro" id="IPR016568">
    <property type="entry name" value="Sulphur_oxidation_SoxY"/>
</dbReference>
<evidence type="ECO:0000313" key="2">
    <source>
        <dbReference type="EMBL" id="EIJ33860.1"/>
    </source>
</evidence>
<accession>A0A656HEM0</accession>
<gene>
    <name evidence="2" type="ORF">Thini_1242</name>
</gene>
<dbReference type="OrthoDB" id="9798154at2"/>
<dbReference type="Gene3D" id="2.60.40.2470">
    <property type="entry name" value="SoxY domain"/>
    <property type="match status" value="1"/>
</dbReference>
<dbReference type="Proteomes" id="UP000005317">
    <property type="component" value="Unassembled WGS sequence"/>
</dbReference>
<feature type="domain" description="Ig-like SoxY" evidence="1">
    <location>
        <begin position="52"/>
        <end position="151"/>
    </location>
</feature>
<dbReference type="Pfam" id="PF13501">
    <property type="entry name" value="SoxY"/>
    <property type="match status" value="1"/>
</dbReference>
<dbReference type="PROSITE" id="PS51318">
    <property type="entry name" value="TAT"/>
    <property type="match status" value="1"/>
</dbReference>
<evidence type="ECO:0000313" key="3">
    <source>
        <dbReference type="Proteomes" id="UP000005317"/>
    </source>
</evidence>
<dbReference type="PIRSF" id="PIRSF010312">
    <property type="entry name" value="Sulphur_oxidation_SoxY"/>
    <property type="match status" value="1"/>
</dbReference>
<evidence type="ECO:0000259" key="1">
    <source>
        <dbReference type="Pfam" id="PF13501"/>
    </source>
</evidence>